<dbReference type="GO" id="GO:0016757">
    <property type="term" value="F:glycosyltransferase activity"/>
    <property type="evidence" value="ECO:0007669"/>
    <property type="project" value="TreeGrafter"/>
</dbReference>
<reference evidence="3 4" key="1">
    <citation type="journal article" date="2014" name="Genome Announc.">
        <title>Draft Genome Sequence of the Boron-Tolerant and Moderately Halotolerant Bacterium Gracilibacillus boraciitolerans JCM 21714T.</title>
        <authorList>
            <person name="Ahmed I."/>
            <person name="Oshima K."/>
            <person name="Suda W."/>
            <person name="Kitamura K."/>
            <person name="Iida T."/>
            <person name="Ohmori Y."/>
            <person name="Fujiwara T."/>
            <person name="Hattori M."/>
            <person name="Ohkuma M."/>
        </authorList>
    </citation>
    <scope>NUCLEOTIDE SEQUENCE [LARGE SCALE GENOMIC DNA]</scope>
    <source>
        <strain evidence="3 4">JCM 21714</strain>
    </source>
</reference>
<dbReference type="Proteomes" id="UP000019102">
    <property type="component" value="Unassembled WGS sequence"/>
</dbReference>
<evidence type="ECO:0000313" key="3">
    <source>
        <dbReference type="EMBL" id="GAE92466.1"/>
    </source>
</evidence>
<keyword evidence="1" id="KW-1133">Transmembrane helix</keyword>
<name>W4VH48_9BACI</name>
<evidence type="ECO:0000313" key="4">
    <source>
        <dbReference type="Proteomes" id="UP000019102"/>
    </source>
</evidence>
<dbReference type="RefSeq" id="WP_052000415.1">
    <property type="nucleotide sequence ID" value="NZ_BAVS01000005.1"/>
</dbReference>
<organism evidence="3 4">
    <name type="scientific">Gracilibacillus boraciitolerans JCM 21714</name>
    <dbReference type="NCBI Taxonomy" id="1298598"/>
    <lineage>
        <taxon>Bacteria</taxon>
        <taxon>Bacillati</taxon>
        <taxon>Bacillota</taxon>
        <taxon>Bacilli</taxon>
        <taxon>Bacillales</taxon>
        <taxon>Bacillaceae</taxon>
        <taxon>Gracilibacillus</taxon>
    </lineage>
</organism>
<keyword evidence="1" id="KW-0812">Transmembrane</keyword>
<evidence type="ECO:0000256" key="1">
    <source>
        <dbReference type="SAM" id="Phobius"/>
    </source>
</evidence>
<keyword evidence="4" id="KW-1185">Reference proteome</keyword>
<dbReference type="PANTHER" id="PTHR45947">
    <property type="entry name" value="SULFOQUINOVOSYL TRANSFERASE SQD2"/>
    <property type="match status" value="1"/>
</dbReference>
<dbReference type="SUPFAM" id="SSF53756">
    <property type="entry name" value="UDP-Glycosyltransferase/glycogen phosphorylase"/>
    <property type="match status" value="1"/>
</dbReference>
<dbReference type="PANTHER" id="PTHR45947:SF3">
    <property type="entry name" value="SULFOQUINOVOSYL TRANSFERASE SQD2"/>
    <property type="match status" value="1"/>
</dbReference>
<dbReference type="STRING" id="1298598.JCM21714_1470"/>
<dbReference type="Gene3D" id="3.40.50.2000">
    <property type="entry name" value="Glycogen Phosphorylase B"/>
    <property type="match status" value="1"/>
</dbReference>
<evidence type="ECO:0000259" key="2">
    <source>
        <dbReference type="Pfam" id="PF13579"/>
    </source>
</evidence>
<feature type="domain" description="Glycosyltransferase subfamily 4-like N-terminal" evidence="2">
    <location>
        <begin position="21"/>
        <end position="207"/>
    </location>
</feature>
<dbReference type="InterPro" id="IPR028098">
    <property type="entry name" value="Glyco_trans_4-like_N"/>
</dbReference>
<accession>W4VH48</accession>
<keyword evidence="1" id="KW-0472">Membrane</keyword>
<dbReference type="OrthoDB" id="9811902at2"/>
<dbReference type="InterPro" id="IPR050194">
    <property type="entry name" value="Glycosyltransferase_grp1"/>
</dbReference>
<proteinExistence type="predicted"/>
<dbReference type="eggNOG" id="COG0438">
    <property type="taxonomic scope" value="Bacteria"/>
</dbReference>
<comment type="caution">
    <text evidence="3">The sequence shown here is derived from an EMBL/GenBank/DDBJ whole genome shotgun (WGS) entry which is preliminary data.</text>
</comment>
<dbReference type="AlphaFoldDB" id="W4VH48"/>
<dbReference type="EMBL" id="BAVS01000005">
    <property type="protein sequence ID" value="GAE92466.1"/>
    <property type="molecule type" value="Genomic_DNA"/>
</dbReference>
<gene>
    <name evidence="3" type="ORF">JCM21714_1470</name>
</gene>
<protein>
    <submittedName>
        <fullName evidence="3">Glycosyltransferase</fullName>
    </submittedName>
</protein>
<sequence>MKKKVLIITQNFYPAIGSAGNRMKNIFQLLLKDNIDVEVLTIEPSYPPNKNMYKDRMFWDDEEVNNQEQRITRIPIKNKRFSNELFSRLFFYLEIMYRFTLELWKRRKDNYDYLYVSTPPIFIVLSALIGRRLIHSKLILEVRDLWPDSLTGGVKSFDKKWIINIFQYLEKKMYRTADTIVINSQGFRQHIEKKLKTDKEIIYLPNGPRQYELHANRKNHDEFKVIYAGNLGLAQDIDRLKQVAQDLNNITFILMLLAME</sequence>
<keyword evidence="3" id="KW-0808">Transferase</keyword>
<feature type="transmembrane region" description="Helical" evidence="1">
    <location>
        <begin position="113"/>
        <end position="134"/>
    </location>
</feature>
<dbReference type="Pfam" id="PF13579">
    <property type="entry name" value="Glyco_trans_4_4"/>
    <property type="match status" value="1"/>
</dbReference>